<evidence type="ECO:0000256" key="8">
    <source>
        <dbReference type="ARBA" id="ARBA00023008"/>
    </source>
</evidence>
<reference evidence="12" key="1">
    <citation type="journal article" date="2019" name="Int. J. Syst. Evol. Microbiol.">
        <title>The Global Catalogue of Microorganisms (GCM) 10K type strain sequencing project: providing services to taxonomists for standard genome sequencing and annotation.</title>
        <authorList>
            <consortium name="The Broad Institute Genomics Platform"/>
            <consortium name="The Broad Institute Genome Sequencing Center for Infectious Disease"/>
            <person name="Wu L."/>
            <person name="Ma J."/>
        </authorList>
    </citation>
    <scope>NUCLEOTIDE SEQUENCE [LARGE SCALE GENOMIC DNA]</scope>
    <source>
        <strain evidence="12">CCUG 63419</strain>
    </source>
</reference>
<keyword evidence="6" id="KW-0735">Signal-anchor</keyword>
<evidence type="ECO:0000256" key="5">
    <source>
        <dbReference type="ARBA" id="ARBA00022692"/>
    </source>
</evidence>
<keyword evidence="12" id="KW-1185">Reference proteome</keyword>
<evidence type="ECO:0000256" key="10">
    <source>
        <dbReference type="SAM" id="Phobius"/>
    </source>
</evidence>
<dbReference type="EMBL" id="JBHTIT010000001">
    <property type="protein sequence ID" value="MFD0950205.1"/>
    <property type="molecule type" value="Genomic_DNA"/>
</dbReference>
<dbReference type="InterPro" id="IPR023471">
    <property type="entry name" value="CtaG/Cox11_dom_sf"/>
</dbReference>
<sequence>MTMPSPQKRQLRLLLLSVVGMFVFAVFLMPPLYDAFCELTGLNGKPNTTAAVASEVVDLNRTITVEFLTSVDAGLPWQFKSEKNAIEVHPGQINTVKFDVVNNARTAVTGRAIPSISPALGASHLKKTECFCFQEQTLAAGQTVEMPVVFYIDPDLPKSVKTITLAYRFYRHSDKTL</sequence>
<comment type="similarity">
    <text evidence="3">Belongs to the COX11/CtaG family.</text>
</comment>
<dbReference type="PANTHER" id="PTHR21320">
    <property type="entry name" value="CYTOCHROME C OXIDASE ASSEMBLY PROTEIN COX11-RELATED"/>
    <property type="match status" value="1"/>
</dbReference>
<proteinExistence type="inferred from homology"/>
<comment type="caution">
    <text evidence="11">The sequence shown here is derived from an EMBL/GenBank/DDBJ whole genome shotgun (WGS) entry which is preliminary data.</text>
</comment>
<evidence type="ECO:0000313" key="11">
    <source>
        <dbReference type="EMBL" id="MFD0950205.1"/>
    </source>
</evidence>
<evidence type="ECO:0000313" key="12">
    <source>
        <dbReference type="Proteomes" id="UP001597044"/>
    </source>
</evidence>
<evidence type="ECO:0000256" key="9">
    <source>
        <dbReference type="ARBA" id="ARBA00023136"/>
    </source>
</evidence>
<evidence type="ECO:0000256" key="6">
    <source>
        <dbReference type="ARBA" id="ARBA00022968"/>
    </source>
</evidence>
<keyword evidence="8" id="KW-0186">Copper</keyword>
<dbReference type="PANTHER" id="PTHR21320:SF3">
    <property type="entry name" value="CYTOCHROME C OXIDASE ASSEMBLY PROTEIN COX11, MITOCHONDRIAL-RELATED"/>
    <property type="match status" value="1"/>
</dbReference>
<evidence type="ECO:0000256" key="4">
    <source>
        <dbReference type="ARBA" id="ARBA00015384"/>
    </source>
</evidence>
<evidence type="ECO:0000256" key="3">
    <source>
        <dbReference type="ARBA" id="ARBA00009620"/>
    </source>
</evidence>
<organism evidence="11 12">
    <name type="scientific">Paraperlucidibaca wandonensis</name>
    <dbReference type="NCBI Taxonomy" id="1268273"/>
    <lineage>
        <taxon>Bacteria</taxon>
        <taxon>Pseudomonadati</taxon>
        <taxon>Pseudomonadota</taxon>
        <taxon>Gammaproteobacteria</taxon>
        <taxon>Moraxellales</taxon>
        <taxon>Moraxellaceae</taxon>
        <taxon>Paraperlucidibaca</taxon>
    </lineage>
</organism>
<gene>
    <name evidence="11" type="ORF">ACFQ0F_07365</name>
</gene>
<protein>
    <recommendedName>
        <fullName evidence="4">Cytochrome c oxidase assembly protein CtaG</fullName>
    </recommendedName>
</protein>
<dbReference type="Pfam" id="PF04442">
    <property type="entry name" value="CtaG_Cox11"/>
    <property type="match status" value="1"/>
</dbReference>
<dbReference type="RefSeq" id="WP_340675567.1">
    <property type="nucleotide sequence ID" value="NZ_JBHTIT010000001.1"/>
</dbReference>
<dbReference type="SUPFAM" id="SSF110111">
    <property type="entry name" value="Ctag/Cox11"/>
    <property type="match status" value="1"/>
</dbReference>
<keyword evidence="5 10" id="KW-0812">Transmembrane</keyword>
<dbReference type="PIRSF" id="PIRSF005413">
    <property type="entry name" value="COX11"/>
    <property type="match status" value="1"/>
</dbReference>
<dbReference type="Gene3D" id="2.60.370.10">
    <property type="entry name" value="Ctag/Cox11"/>
    <property type="match status" value="1"/>
</dbReference>
<keyword evidence="7 10" id="KW-1133">Transmembrane helix</keyword>
<evidence type="ECO:0000256" key="7">
    <source>
        <dbReference type="ARBA" id="ARBA00022989"/>
    </source>
</evidence>
<evidence type="ECO:0000256" key="2">
    <source>
        <dbReference type="ARBA" id="ARBA00004382"/>
    </source>
</evidence>
<keyword evidence="9 10" id="KW-0472">Membrane</keyword>
<dbReference type="InterPro" id="IPR007533">
    <property type="entry name" value="Cyt_c_oxidase_assmbl_CtaG"/>
</dbReference>
<comment type="subcellular location">
    <subcellularLocation>
        <location evidence="2">Cell inner membrane</location>
        <topology evidence="2">Single-pass type II membrane protein</topology>
        <orientation evidence="2">Periplasmic side</orientation>
    </subcellularLocation>
</comment>
<dbReference type="NCBIfam" id="NF003465">
    <property type="entry name" value="PRK05089.1"/>
    <property type="match status" value="1"/>
</dbReference>
<comment type="function">
    <text evidence="1">Exerts its effect at some terminal stage of cytochrome c oxidase synthesis, probably by being involved in the insertion of the copper B into subunit I.</text>
</comment>
<accession>A0ABW3HHG5</accession>
<evidence type="ECO:0000256" key="1">
    <source>
        <dbReference type="ARBA" id="ARBA00004007"/>
    </source>
</evidence>
<name>A0ABW3HHG5_9GAMM</name>
<dbReference type="Proteomes" id="UP001597044">
    <property type="component" value="Unassembled WGS sequence"/>
</dbReference>
<feature type="transmembrane region" description="Helical" evidence="10">
    <location>
        <begin position="12"/>
        <end position="33"/>
    </location>
</feature>